<comment type="caution">
    <text evidence="1">The sequence shown here is derived from an EMBL/GenBank/DDBJ whole genome shotgun (WGS) entry which is preliminary data.</text>
</comment>
<evidence type="ECO:0000313" key="2">
    <source>
        <dbReference type="Proteomes" id="UP001172083"/>
    </source>
</evidence>
<dbReference type="Pfam" id="PF12694">
    <property type="entry name" value="cpYpsA"/>
    <property type="match status" value="1"/>
</dbReference>
<accession>A0ABT8LE50</accession>
<name>A0ABT8LE50_9BACT</name>
<dbReference type="EMBL" id="JAUJEB010000007">
    <property type="protein sequence ID" value="MDN5216049.1"/>
    <property type="molecule type" value="Genomic_DNA"/>
</dbReference>
<protein>
    <submittedName>
        <fullName evidence="1">Molybdenum carrier protein</fullName>
    </submittedName>
</protein>
<dbReference type="RefSeq" id="WP_346761383.1">
    <property type="nucleotide sequence ID" value="NZ_JAUJEB010000007.1"/>
</dbReference>
<organism evidence="1 2">
    <name type="scientific">Agaribacillus aureus</name>
    <dbReference type="NCBI Taxonomy" id="3051825"/>
    <lineage>
        <taxon>Bacteria</taxon>
        <taxon>Pseudomonadati</taxon>
        <taxon>Bacteroidota</taxon>
        <taxon>Cytophagia</taxon>
        <taxon>Cytophagales</taxon>
        <taxon>Splendidivirgaceae</taxon>
        <taxon>Agaribacillus</taxon>
    </lineage>
</organism>
<dbReference type="Gene3D" id="3.40.50.450">
    <property type="match status" value="1"/>
</dbReference>
<sequence length="158" mass="17593">MGAYDNHAISKIISGGQTGVDRAALDFAMEHNIACRGWCPKGRLAEDGEIPTKYPLQETVSRRYEKRTKKNVIDSDGTLIITDKEPLSLGTKLTMEICQKHQKPYLILHSEPSTDAVQQFWAWVSKNAISVLNIAGPRESTVPGIYKQSGSLLTLLWH</sequence>
<dbReference type="Proteomes" id="UP001172083">
    <property type="component" value="Unassembled WGS sequence"/>
</dbReference>
<evidence type="ECO:0000313" key="1">
    <source>
        <dbReference type="EMBL" id="MDN5216049.1"/>
    </source>
</evidence>
<keyword evidence="2" id="KW-1185">Reference proteome</keyword>
<dbReference type="SUPFAM" id="SSF102405">
    <property type="entry name" value="MCP/YpsA-like"/>
    <property type="match status" value="1"/>
</dbReference>
<dbReference type="InterPro" id="IPR024755">
    <property type="entry name" value="cpYpsA"/>
</dbReference>
<proteinExistence type="predicted"/>
<reference evidence="1" key="1">
    <citation type="submission" date="2023-06" db="EMBL/GenBank/DDBJ databases">
        <title>Genomic of Agaribacillus aureum.</title>
        <authorList>
            <person name="Wang G."/>
        </authorList>
    </citation>
    <scope>NUCLEOTIDE SEQUENCE</scope>
    <source>
        <strain evidence="1">BMA12</strain>
    </source>
</reference>
<gene>
    <name evidence="1" type="ORF">QQ020_28480</name>
</gene>